<comment type="caution">
    <text evidence="2">The sequence shown here is derived from an EMBL/GenBank/DDBJ whole genome shotgun (WGS) entry which is preliminary data.</text>
</comment>
<keyword evidence="1" id="KW-0732">Signal</keyword>
<feature type="chain" id="PRO_5042202345" evidence="1">
    <location>
        <begin position="34"/>
        <end position="235"/>
    </location>
</feature>
<organism evidence="2 3">
    <name type="scientific">Papaver atlanticum</name>
    <dbReference type="NCBI Taxonomy" id="357466"/>
    <lineage>
        <taxon>Eukaryota</taxon>
        <taxon>Viridiplantae</taxon>
        <taxon>Streptophyta</taxon>
        <taxon>Embryophyta</taxon>
        <taxon>Tracheophyta</taxon>
        <taxon>Spermatophyta</taxon>
        <taxon>Magnoliopsida</taxon>
        <taxon>Ranunculales</taxon>
        <taxon>Papaveraceae</taxon>
        <taxon>Papaveroideae</taxon>
        <taxon>Papaver</taxon>
    </lineage>
</organism>
<accession>A0AAD4RV74</accession>
<protein>
    <submittedName>
        <fullName evidence="2">Uncharacterized protein</fullName>
    </submittedName>
</protein>
<evidence type="ECO:0000313" key="3">
    <source>
        <dbReference type="Proteomes" id="UP001202328"/>
    </source>
</evidence>
<dbReference type="EMBL" id="JAJJMB010017954">
    <property type="protein sequence ID" value="KAI3833508.1"/>
    <property type="molecule type" value="Genomic_DNA"/>
</dbReference>
<reference evidence="2" key="1">
    <citation type="submission" date="2022-04" db="EMBL/GenBank/DDBJ databases">
        <title>A functionally conserved STORR gene fusion in Papaver species that diverged 16.8 million years ago.</title>
        <authorList>
            <person name="Catania T."/>
        </authorList>
    </citation>
    <scope>NUCLEOTIDE SEQUENCE</scope>
    <source>
        <strain evidence="2">S-188037</strain>
    </source>
</reference>
<gene>
    <name evidence="2" type="ORF">MKW98_024507</name>
</gene>
<proteinExistence type="predicted"/>
<evidence type="ECO:0000313" key="2">
    <source>
        <dbReference type="EMBL" id="KAI3833508.1"/>
    </source>
</evidence>
<evidence type="ECO:0000256" key="1">
    <source>
        <dbReference type="SAM" id="SignalP"/>
    </source>
</evidence>
<dbReference type="Proteomes" id="UP001202328">
    <property type="component" value="Unassembled WGS sequence"/>
</dbReference>
<feature type="signal peptide" evidence="1">
    <location>
        <begin position="1"/>
        <end position="33"/>
    </location>
</feature>
<sequence length="235" mass="25402">MVMTRRGSPSLFAGSKLLVMIICVSIHTEMGYAWWPDICTPGDTYIERNHINIPEKCDSSVCSDWCSSECASIGRPVAKTNCQQPPPYLDCQCCCEAPKPAPCSPPSPSLPPAPPSPPPSVDGKWPDESLNWRICAAGQEYEEIEHENLNDCALKPQCETKCKEKGLFSAGSQCVGSSRDYEGGDYSWFEQCCCSNTPPPPPPCSSCCGSCCPVDINIQISITQGSGGQPRIVTL</sequence>
<name>A0AAD4RV74_9MAGN</name>
<keyword evidence="3" id="KW-1185">Reference proteome</keyword>
<dbReference type="AlphaFoldDB" id="A0AAD4RV74"/>